<dbReference type="AlphaFoldDB" id="A0A1F6TB69"/>
<dbReference type="GO" id="GO:0016787">
    <property type="term" value="F:hydrolase activity"/>
    <property type="evidence" value="ECO:0007669"/>
    <property type="project" value="UniProtKB-KW"/>
</dbReference>
<sequence length="256" mass="27720">MRFASLGSGSAGNATLIEYDGTCLMVDCGFSVKQTVARLARLARTGEDLAAILVTHEHSDHLGGVGVVARQFNLPVWMTPGTWRAAQGGSIGPLPDLRLFNCHERFAVGAIEVEPFPVPHDAEEPSQFVFGNGDRRIGVLTDTGASTPHIEACLDGCDALLLECNHDRDMLRDGPYPASLKARVAGPRGHLDNDSAARLLRRIDSSQLRWLVAGHLSKTNNTPELARDALSAAFDCDPEWVRIADQERGLAWCVLD</sequence>
<name>A0A1F6TB69_9PROT</name>
<dbReference type="PANTHER" id="PTHR47619">
    <property type="entry name" value="METALLO-HYDROLASE YYCJ-RELATED"/>
    <property type="match status" value="1"/>
</dbReference>
<dbReference type="InterPro" id="IPR001279">
    <property type="entry name" value="Metallo-B-lactamas"/>
</dbReference>
<gene>
    <name evidence="2" type="ORF">A2150_01140</name>
</gene>
<protein>
    <submittedName>
        <fullName evidence="2">MBL fold metallo-hydrolase</fullName>
    </submittedName>
</protein>
<dbReference type="EMBL" id="MFSS01000094">
    <property type="protein sequence ID" value="OGI42285.1"/>
    <property type="molecule type" value="Genomic_DNA"/>
</dbReference>
<organism evidence="2 3">
    <name type="scientific">Candidatus Muproteobacteria bacterium RBG_16_64_11</name>
    <dbReference type="NCBI Taxonomy" id="1817758"/>
    <lineage>
        <taxon>Bacteria</taxon>
        <taxon>Pseudomonadati</taxon>
        <taxon>Pseudomonadota</taxon>
        <taxon>Candidatus Muproteobacteria</taxon>
    </lineage>
</organism>
<evidence type="ECO:0000259" key="1">
    <source>
        <dbReference type="SMART" id="SM00849"/>
    </source>
</evidence>
<dbReference type="STRING" id="1817758.A2150_01140"/>
<dbReference type="InterPro" id="IPR052533">
    <property type="entry name" value="WalJ/YycJ-like"/>
</dbReference>
<dbReference type="InterPro" id="IPR036866">
    <property type="entry name" value="RibonucZ/Hydroxyglut_hydro"/>
</dbReference>
<dbReference type="SUPFAM" id="SSF56281">
    <property type="entry name" value="Metallo-hydrolase/oxidoreductase"/>
    <property type="match status" value="1"/>
</dbReference>
<dbReference type="Proteomes" id="UP000177925">
    <property type="component" value="Unassembled WGS sequence"/>
</dbReference>
<dbReference type="PANTHER" id="PTHR47619:SF1">
    <property type="entry name" value="EXODEOXYRIBONUCLEASE WALJ"/>
    <property type="match status" value="1"/>
</dbReference>
<evidence type="ECO:0000313" key="3">
    <source>
        <dbReference type="Proteomes" id="UP000177925"/>
    </source>
</evidence>
<feature type="domain" description="Metallo-beta-lactamase" evidence="1">
    <location>
        <begin position="11"/>
        <end position="215"/>
    </location>
</feature>
<dbReference type="Pfam" id="PF12706">
    <property type="entry name" value="Lactamase_B_2"/>
    <property type="match status" value="1"/>
</dbReference>
<proteinExistence type="predicted"/>
<keyword evidence="2" id="KW-0378">Hydrolase</keyword>
<evidence type="ECO:0000313" key="2">
    <source>
        <dbReference type="EMBL" id="OGI42285.1"/>
    </source>
</evidence>
<dbReference type="SMART" id="SM00849">
    <property type="entry name" value="Lactamase_B"/>
    <property type="match status" value="1"/>
</dbReference>
<reference evidence="2 3" key="1">
    <citation type="journal article" date="2016" name="Nat. Commun.">
        <title>Thousands of microbial genomes shed light on interconnected biogeochemical processes in an aquifer system.</title>
        <authorList>
            <person name="Anantharaman K."/>
            <person name="Brown C.T."/>
            <person name="Hug L.A."/>
            <person name="Sharon I."/>
            <person name="Castelle C.J."/>
            <person name="Probst A.J."/>
            <person name="Thomas B.C."/>
            <person name="Singh A."/>
            <person name="Wilkins M.J."/>
            <person name="Karaoz U."/>
            <person name="Brodie E.L."/>
            <person name="Williams K.H."/>
            <person name="Hubbard S.S."/>
            <person name="Banfield J.F."/>
        </authorList>
    </citation>
    <scope>NUCLEOTIDE SEQUENCE [LARGE SCALE GENOMIC DNA]</scope>
</reference>
<dbReference type="Gene3D" id="3.60.15.10">
    <property type="entry name" value="Ribonuclease Z/Hydroxyacylglutathione hydrolase-like"/>
    <property type="match status" value="1"/>
</dbReference>
<comment type="caution">
    <text evidence="2">The sequence shown here is derived from an EMBL/GenBank/DDBJ whole genome shotgun (WGS) entry which is preliminary data.</text>
</comment>
<accession>A0A1F6TB69</accession>